<dbReference type="Proteomes" id="UP000887579">
    <property type="component" value="Unplaced"/>
</dbReference>
<dbReference type="WBParaSite" id="ES5_v2.g19151.t1">
    <property type="protein sequence ID" value="ES5_v2.g19151.t1"/>
    <property type="gene ID" value="ES5_v2.g19151"/>
</dbReference>
<organism evidence="1 2">
    <name type="scientific">Panagrolaimus sp. ES5</name>
    <dbReference type="NCBI Taxonomy" id="591445"/>
    <lineage>
        <taxon>Eukaryota</taxon>
        <taxon>Metazoa</taxon>
        <taxon>Ecdysozoa</taxon>
        <taxon>Nematoda</taxon>
        <taxon>Chromadorea</taxon>
        <taxon>Rhabditida</taxon>
        <taxon>Tylenchina</taxon>
        <taxon>Panagrolaimomorpha</taxon>
        <taxon>Panagrolaimoidea</taxon>
        <taxon>Panagrolaimidae</taxon>
        <taxon>Panagrolaimus</taxon>
    </lineage>
</organism>
<accession>A0AC34FPE1</accession>
<reference evidence="2" key="1">
    <citation type="submission" date="2022-11" db="UniProtKB">
        <authorList>
            <consortium name="WormBaseParasite"/>
        </authorList>
    </citation>
    <scope>IDENTIFICATION</scope>
</reference>
<evidence type="ECO:0000313" key="1">
    <source>
        <dbReference type="Proteomes" id="UP000887579"/>
    </source>
</evidence>
<evidence type="ECO:0000313" key="2">
    <source>
        <dbReference type="WBParaSite" id="ES5_v2.g19151.t1"/>
    </source>
</evidence>
<name>A0AC34FPE1_9BILA</name>
<sequence length="460" mass="52030">MWWTIHLDGGPRRVNHAAVAINDKIYSFGGYCSGPNYNSKNDIDVFVLDTVTYRWYQVTTTSNRKRNSSLKSKLSPTPSSTLPSRFSYNLNEDISDDDEEESNNENQNEHYLHTVASELNSIIKKDVPFQRYGHTVVGYNGKAYLFGGRSDEHGANSSLHEFDPITFEWKTVEAKGIIPPARDGHSSNVYGDKMYIFGGFEYTHRLYSNSVYAFNFKTLTWEHLPTNGKAPSHRDFHASAIVKDKMYIFGGRGDDEENSSSTTTTSTSTSSALVDTYCDKLYCFNLKTNCWEEIETAGDLPTGRRSHSMWEYRGKLYLFGGYDSINDIHFNDFYVFDTEKFIWTKLQPNGEHPTPRRRQCSAIVGDKVFIFGGTMPDKAKRPGTLCDLADMYVLDYCASLKTLAARALIQYGTSIKNLPPLGKTLDRDLYNMSQLNTITSTTATTTSSTSRSETIFSYST</sequence>
<protein>
    <submittedName>
        <fullName evidence="2">Uncharacterized protein</fullName>
    </submittedName>
</protein>
<proteinExistence type="predicted"/>